<organism evidence="1 2">
    <name type="scientific">Peribacillus psychrosaccharolyticus</name>
    <name type="common">Bacillus psychrosaccharolyticus</name>
    <dbReference type="NCBI Taxonomy" id="1407"/>
    <lineage>
        <taxon>Bacteria</taxon>
        <taxon>Bacillati</taxon>
        <taxon>Bacillota</taxon>
        <taxon>Bacilli</taxon>
        <taxon>Bacillales</taxon>
        <taxon>Bacillaceae</taxon>
        <taxon>Peribacillus</taxon>
    </lineage>
</organism>
<evidence type="ECO:0000313" key="1">
    <source>
        <dbReference type="EMBL" id="QQS99971.1"/>
    </source>
</evidence>
<dbReference type="KEGG" id="ppsr:I6J18_20710"/>
<dbReference type="RefSeq" id="WP_040373654.1">
    <property type="nucleotide sequence ID" value="NZ_CP068053.1"/>
</dbReference>
<dbReference type="Proteomes" id="UP000595254">
    <property type="component" value="Chromosome"/>
</dbReference>
<gene>
    <name evidence="1" type="ORF">I6J18_20710</name>
</gene>
<sequence length="90" mass="10630">MTSKEMNDKFESLKKEHEDLMPMEEVSLVYLGAFFSKELARTIEQSEFLINLALTESNVMSEIIKVLEKYYYLNKQENIAEEMIDNKKIN</sequence>
<accession>A0A974NL92</accession>
<name>A0A974NL92_PERPY</name>
<dbReference type="EMBL" id="CP068053">
    <property type="protein sequence ID" value="QQS99971.1"/>
    <property type="molecule type" value="Genomic_DNA"/>
</dbReference>
<protein>
    <submittedName>
        <fullName evidence="1">Uncharacterized protein</fullName>
    </submittedName>
</protein>
<proteinExistence type="predicted"/>
<reference evidence="1 2" key="1">
    <citation type="submission" date="2021-01" db="EMBL/GenBank/DDBJ databases">
        <title>FDA dAtabase for Regulatory Grade micrObial Sequences (FDA-ARGOS): Supporting development and validation of Infectious Disease Dx tests.</title>
        <authorList>
            <person name="Nelson B."/>
            <person name="Plummer A."/>
            <person name="Tallon L."/>
            <person name="Sadzewicz L."/>
            <person name="Zhao X."/>
            <person name="Boylan J."/>
            <person name="Ott S."/>
            <person name="Bowen H."/>
            <person name="Vavikolanu K."/>
            <person name="Mehta A."/>
            <person name="Aluvathingal J."/>
            <person name="Nadendla S."/>
            <person name="Myers T."/>
            <person name="Yan Y."/>
            <person name="Sichtig H."/>
        </authorList>
    </citation>
    <scope>NUCLEOTIDE SEQUENCE [LARGE SCALE GENOMIC DNA]</scope>
    <source>
        <strain evidence="1 2">FDAARGOS_1161</strain>
    </source>
</reference>
<keyword evidence="2" id="KW-1185">Reference proteome</keyword>
<evidence type="ECO:0000313" key="2">
    <source>
        <dbReference type="Proteomes" id="UP000595254"/>
    </source>
</evidence>
<dbReference type="AlphaFoldDB" id="A0A974NL92"/>